<keyword evidence="9" id="KW-1185">Reference proteome</keyword>
<dbReference type="AlphaFoldDB" id="A0A811SB99"/>
<dbReference type="PANTHER" id="PTHR46296:SF8">
    <property type="entry name" value="OS06G0297800 PROTEIN"/>
    <property type="match status" value="1"/>
</dbReference>
<dbReference type="Proteomes" id="UP000604825">
    <property type="component" value="Unassembled WGS sequence"/>
</dbReference>
<keyword evidence="3" id="KW-1133">Transmembrane helix</keyword>
<feature type="domain" description="C2" evidence="6">
    <location>
        <begin position="1"/>
        <end position="102"/>
    </location>
</feature>
<evidence type="ECO:0000256" key="4">
    <source>
        <dbReference type="ARBA" id="ARBA00023136"/>
    </source>
</evidence>
<dbReference type="SMART" id="SM00239">
    <property type="entry name" value="C2"/>
    <property type="match status" value="2"/>
</dbReference>
<feature type="compositionally biased region" description="Polar residues" evidence="5">
    <location>
        <begin position="216"/>
        <end position="232"/>
    </location>
</feature>
<dbReference type="InterPro" id="IPR000008">
    <property type="entry name" value="C2_dom"/>
</dbReference>
<evidence type="ECO:0000313" key="9">
    <source>
        <dbReference type="Proteomes" id="UP000604825"/>
    </source>
</evidence>
<evidence type="ECO:0000256" key="3">
    <source>
        <dbReference type="ARBA" id="ARBA00022989"/>
    </source>
</evidence>
<sequence length="1034" mass="115602">MRLVVRVIEARGLPPTDADGTRDPYAKAQLGKQRAKTKVVRKTLCPAWDEEFAFRVGDLRDNLLVSVLHEDRYFADDVLGQVKVPLTAVLDADNRTLGMQWYQLQPKSKKSKLKDCGEIRLSVSLAQNYSEETTALAHWASDDLASNSDKSTELVKGSSLPNIPIEVSTAVPEIDEIEVTNEDKSSVAPSFVNRLYQMFNSKPKDAEASAPPPSKLNDTSDITEETLSTSSEAPEKQDHDASATMTFDELLKAFGSQHEGKEMPENLSGGVVLDQVYAVAPSDLNTLLFSPSSDFLQLFAGIQGTTGLEVQHWRLENDGEILRRVVSYTKAPTKLVKSVKATEDMTYLKADGEMFAVFADVSTPEVPFGNTFRVEVLTCIMPGPELPDDEKSSRLVVSWRVNFVQSTMMKSMIENGAKQGLKDNCVQFSELLAKYFRPLDAKDTTASNEVLSSVQPEQESDWKLAFRIFGNFTLLASVFAFVYVSAHIILASPSIIQGLEFPGLDLPDSAGEVVVCGVLVLQGQRVLNMIAQFIQAKRQRGDHGVKAQGDGWLLTVALMEGTNLAATKSSGYSDPYVVFTCNGKTKTSSIKFHTLEPQWNEIFEFDAMEDPPSVMEIHVYDFDGPFDEVASLGHAEVNFLKYNNISELADIWIPLKGKLAQACQSKLHLRIFLNNTRGTEVVKNYLDKMEKEVGKKIAMRSPHTNLAFQKIFSLPPDEFLINDFTCHLKRKMLTQGRLFLSPRIFGFYTNLFGHKTKFFFLWEDIEDILLVPATLSSMGSPSLVIILRKGRGMDAKHGAKQLDSQGRLKFHFQSFVSFNVAHKTIMALWKARSLTPEQKVQLVEEESETEDFQNEEGESFLGIEDAKMSGVFSSTKPFDVSTLMGIFEGGPLECQVMEKVGCMDYSVTAWEPVRADIYQRQVHYKFDKKSTRHGGEVMSTQQKSPLPNKNCWLVEEVMTLEGIPVGECFNLHIRYQLENNASKQKTCTIQVSIGIVWLKSCKNQKKITQDIETSASSRLKKIFSQLEKESIPAK</sequence>
<evidence type="ECO:0000259" key="6">
    <source>
        <dbReference type="PROSITE" id="PS50004"/>
    </source>
</evidence>
<dbReference type="InterPro" id="IPR031968">
    <property type="entry name" value="VASt"/>
</dbReference>
<name>A0A811SB99_9POAL</name>
<accession>A0A811SB99</accession>
<dbReference type="Pfam" id="PF02893">
    <property type="entry name" value="GRAM"/>
    <property type="match status" value="1"/>
</dbReference>
<comment type="caution">
    <text evidence="8">The sequence shown here is derived from an EMBL/GenBank/DDBJ whole genome shotgun (WGS) entry which is preliminary data.</text>
</comment>
<dbReference type="EMBL" id="CAJGYO010000019">
    <property type="protein sequence ID" value="CAD6339504.1"/>
    <property type="molecule type" value="Genomic_DNA"/>
</dbReference>
<dbReference type="GO" id="GO:0016020">
    <property type="term" value="C:membrane"/>
    <property type="evidence" value="ECO:0007669"/>
    <property type="project" value="UniProtKB-SubCell"/>
</dbReference>
<evidence type="ECO:0000256" key="2">
    <source>
        <dbReference type="ARBA" id="ARBA00022692"/>
    </source>
</evidence>
<evidence type="ECO:0000256" key="1">
    <source>
        <dbReference type="ARBA" id="ARBA00004167"/>
    </source>
</evidence>
<keyword evidence="2" id="KW-0812">Transmembrane</keyword>
<dbReference type="PANTHER" id="PTHR46296">
    <property type="entry name" value="BNAA05G37250D PROTEIN"/>
    <property type="match status" value="1"/>
</dbReference>
<dbReference type="Pfam" id="PF16016">
    <property type="entry name" value="VASt"/>
    <property type="match status" value="2"/>
</dbReference>
<dbReference type="Pfam" id="PF00168">
    <property type="entry name" value="C2"/>
    <property type="match status" value="2"/>
</dbReference>
<dbReference type="InterPro" id="IPR044511">
    <property type="entry name" value="At1g03370/At5g50170-like"/>
</dbReference>
<dbReference type="PROSITE" id="PS51778">
    <property type="entry name" value="VAST"/>
    <property type="match status" value="2"/>
</dbReference>
<reference evidence="8" key="1">
    <citation type="submission" date="2020-10" db="EMBL/GenBank/DDBJ databases">
        <authorList>
            <person name="Han B."/>
            <person name="Lu T."/>
            <person name="Zhao Q."/>
            <person name="Huang X."/>
            <person name="Zhao Y."/>
        </authorList>
    </citation>
    <scope>NUCLEOTIDE SEQUENCE</scope>
</reference>
<dbReference type="InterPro" id="IPR035892">
    <property type="entry name" value="C2_domain_sf"/>
</dbReference>
<dbReference type="OrthoDB" id="67700at2759"/>
<keyword evidence="4" id="KW-0472">Membrane</keyword>
<dbReference type="SMART" id="SM00568">
    <property type="entry name" value="GRAM"/>
    <property type="match status" value="1"/>
</dbReference>
<evidence type="ECO:0000259" key="7">
    <source>
        <dbReference type="PROSITE" id="PS51778"/>
    </source>
</evidence>
<evidence type="ECO:0000256" key="5">
    <source>
        <dbReference type="SAM" id="MobiDB-lite"/>
    </source>
</evidence>
<evidence type="ECO:0000313" key="8">
    <source>
        <dbReference type="EMBL" id="CAD6339504.1"/>
    </source>
</evidence>
<dbReference type="SUPFAM" id="SSF49562">
    <property type="entry name" value="C2 domain (Calcium/lipid-binding domain, CaLB)"/>
    <property type="match status" value="2"/>
</dbReference>
<dbReference type="CDD" id="cd00030">
    <property type="entry name" value="C2"/>
    <property type="match status" value="2"/>
</dbReference>
<feature type="domain" description="VASt" evidence="7">
    <location>
        <begin position="268"/>
        <end position="440"/>
    </location>
</feature>
<feature type="domain" description="C2" evidence="6">
    <location>
        <begin position="539"/>
        <end position="653"/>
    </location>
</feature>
<dbReference type="Gene3D" id="2.30.29.30">
    <property type="entry name" value="Pleckstrin-homology domain (PH domain)/Phosphotyrosine-binding domain (PTB)"/>
    <property type="match status" value="1"/>
</dbReference>
<dbReference type="PROSITE" id="PS50004">
    <property type="entry name" value="C2"/>
    <property type="match status" value="2"/>
</dbReference>
<dbReference type="InterPro" id="IPR004182">
    <property type="entry name" value="GRAM"/>
</dbReference>
<feature type="domain" description="VASt" evidence="7">
    <location>
        <begin position="867"/>
        <end position="1030"/>
    </location>
</feature>
<comment type="subcellular location">
    <subcellularLocation>
        <location evidence="1">Membrane</location>
        <topology evidence="1">Single-pass membrane protein</topology>
    </subcellularLocation>
</comment>
<dbReference type="InterPro" id="IPR011993">
    <property type="entry name" value="PH-like_dom_sf"/>
</dbReference>
<proteinExistence type="predicted"/>
<organism evidence="8 9">
    <name type="scientific">Miscanthus lutarioriparius</name>
    <dbReference type="NCBI Taxonomy" id="422564"/>
    <lineage>
        <taxon>Eukaryota</taxon>
        <taxon>Viridiplantae</taxon>
        <taxon>Streptophyta</taxon>
        <taxon>Embryophyta</taxon>
        <taxon>Tracheophyta</taxon>
        <taxon>Spermatophyta</taxon>
        <taxon>Magnoliopsida</taxon>
        <taxon>Liliopsida</taxon>
        <taxon>Poales</taxon>
        <taxon>Poaceae</taxon>
        <taxon>PACMAD clade</taxon>
        <taxon>Panicoideae</taxon>
        <taxon>Andropogonodae</taxon>
        <taxon>Andropogoneae</taxon>
        <taxon>Saccharinae</taxon>
        <taxon>Miscanthus</taxon>
    </lineage>
</organism>
<evidence type="ECO:0008006" key="10">
    <source>
        <dbReference type="Google" id="ProtNLM"/>
    </source>
</evidence>
<dbReference type="Gene3D" id="2.60.40.150">
    <property type="entry name" value="C2 domain"/>
    <property type="match status" value="2"/>
</dbReference>
<protein>
    <recommendedName>
        <fullName evidence="10">C2 and GRAM domain-containing protein</fullName>
    </recommendedName>
</protein>
<feature type="region of interest" description="Disordered" evidence="5">
    <location>
        <begin position="203"/>
        <end position="241"/>
    </location>
</feature>
<gene>
    <name evidence="8" type="ORF">NCGR_LOCUS63602</name>
</gene>